<keyword evidence="5 7" id="KW-0067">ATP-binding</keyword>
<sequence length="246" mass="26848">MIDDIVVVDRASKSFGPKTALSDISFRVPPGQICGLLGPNGAGKTTLFRLLMGILKATSGTLQVAGLDAFEERVEVKRVIGFLPDEPVFYSYLSGREVLALSAGMHGLDVQEAMARVETLAQRMRLADDLDKYAEEYSRGMKKKLGLLLAMLHQPRLLVLDEPTNGLDVESTRLFYDLVNEEAAAGTTVLFSTHLMDHVARLCSHAVIVNSGRVVEQGALADLAERHGEPDLEALFLKLTSRPAKE</sequence>
<dbReference type="PROSITE" id="PS50893">
    <property type="entry name" value="ABC_TRANSPORTER_2"/>
    <property type="match status" value="1"/>
</dbReference>
<dbReference type="CDD" id="cd03230">
    <property type="entry name" value="ABC_DR_subfamily_A"/>
    <property type="match status" value="1"/>
</dbReference>
<keyword evidence="2" id="KW-0813">Transport</keyword>
<dbReference type="InterPro" id="IPR027417">
    <property type="entry name" value="P-loop_NTPase"/>
</dbReference>
<dbReference type="PANTHER" id="PTHR42711:SF5">
    <property type="entry name" value="ABC TRANSPORTER ATP-BINDING PROTEIN NATA"/>
    <property type="match status" value="1"/>
</dbReference>
<reference evidence="7 8" key="1">
    <citation type="submission" date="2019-07" db="EMBL/GenBank/DDBJ databases">
        <title>Whole genome shotgun sequence of Novosphingobium sediminis NBRC 106119.</title>
        <authorList>
            <person name="Hosoyama A."/>
            <person name="Uohara A."/>
            <person name="Ohji S."/>
            <person name="Ichikawa N."/>
        </authorList>
    </citation>
    <scope>NUCLEOTIDE SEQUENCE [LARGE SCALE GENOMIC DNA]</scope>
    <source>
        <strain evidence="7 8">NBRC 106119</strain>
    </source>
</reference>
<feature type="domain" description="ABC transporter" evidence="6">
    <location>
        <begin position="6"/>
        <end position="236"/>
    </location>
</feature>
<proteinExistence type="inferred from homology"/>
<evidence type="ECO:0000256" key="4">
    <source>
        <dbReference type="ARBA" id="ARBA00022741"/>
    </source>
</evidence>
<dbReference type="SMART" id="SM00382">
    <property type="entry name" value="AAA"/>
    <property type="match status" value="1"/>
</dbReference>
<dbReference type="GO" id="GO:0016887">
    <property type="term" value="F:ATP hydrolysis activity"/>
    <property type="evidence" value="ECO:0007669"/>
    <property type="project" value="InterPro"/>
</dbReference>
<evidence type="ECO:0000256" key="2">
    <source>
        <dbReference type="ARBA" id="ARBA00022448"/>
    </source>
</evidence>
<dbReference type="RefSeq" id="WP_170233824.1">
    <property type="nucleotide sequence ID" value="NZ_BJYR01000015.1"/>
</dbReference>
<evidence type="ECO:0000313" key="8">
    <source>
        <dbReference type="Proteomes" id="UP000321464"/>
    </source>
</evidence>
<keyword evidence="8" id="KW-1185">Reference proteome</keyword>
<dbReference type="GO" id="GO:0005524">
    <property type="term" value="F:ATP binding"/>
    <property type="evidence" value="ECO:0007669"/>
    <property type="project" value="UniProtKB-KW"/>
</dbReference>
<dbReference type="EMBL" id="BJYR01000015">
    <property type="protein sequence ID" value="GEO00487.1"/>
    <property type="molecule type" value="Genomic_DNA"/>
</dbReference>
<comment type="similarity">
    <text evidence="1">Belongs to the ABC transporter superfamily.</text>
</comment>
<dbReference type="SUPFAM" id="SSF52540">
    <property type="entry name" value="P-loop containing nucleoside triphosphate hydrolases"/>
    <property type="match status" value="1"/>
</dbReference>
<evidence type="ECO:0000256" key="5">
    <source>
        <dbReference type="ARBA" id="ARBA00022840"/>
    </source>
</evidence>
<dbReference type="AlphaFoldDB" id="A0A512ALH1"/>
<keyword evidence="4" id="KW-0547">Nucleotide-binding</keyword>
<keyword evidence="3" id="KW-0536">Nodulation</keyword>
<evidence type="ECO:0000313" key="7">
    <source>
        <dbReference type="EMBL" id="GEO00487.1"/>
    </source>
</evidence>
<dbReference type="PANTHER" id="PTHR42711">
    <property type="entry name" value="ABC TRANSPORTER ATP-BINDING PROTEIN"/>
    <property type="match status" value="1"/>
</dbReference>
<gene>
    <name evidence="7" type="primary">natA</name>
    <name evidence="7" type="ORF">NSE01_23190</name>
</gene>
<dbReference type="Gene3D" id="3.40.50.300">
    <property type="entry name" value="P-loop containing nucleotide triphosphate hydrolases"/>
    <property type="match status" value="1"/>
</dbReference>
<dbReference type="Pfam" id="PF00005">
    <property type="entry name" value="ABC_tran"/>
    <property type="match status" value="1"/>
</dbReference>
<name>A0A512ALH1_9SPHN</name>
<dbReference type="InterPro" id="IPR050763">
    <property type="entry name" value="ABC_transporter_ATP-binding"/>
</dbReference>
<protein>
    <submittedName>
        <fullName evidence="7">Sodium ABC transporter ATP-binding protein</fullName>
    </submittedName>
</protein>
<organism evidence="7 8">
    <name type="scientific">Novosphingobium sediminis</name>
    <dbReference type="NCBI Taxonomy" id="707214"/>
    <lineage>
        <taxon>Bacteria</taxon>
        <taxon>Pseudomonadati</taxon>
        <taxon>Pseudomonadota</taxon>
        <taxon>Alphaproteobacteria</taxon>
        <taxon>Sphingomonadales</taxon>
        <taxon>Sphingomonadaceae</taxon>
        <taxon>Novosphingobium</taxon>
    </lineage>
</organism>
<evidence type="ECO:0000256" key="1">
    <source>
        <dbReference type="ARBA" id="ARBA00005417"/>
    </source>
</evidence>
<comment type="caution">
    <text evidence="7">The sequence shown here is derived from an EMBL/GenBank/DDBJ whole genome shotgun (WGS) entry which is preliminary data.</text>
</comment>
<evidence type="ECO:0000259" key="6">
    <source>
        <dbReference type="PROSITE" id="PS50893"/>
    </source>
</evidence>
<dbReference type="InterPro" id="IPR003593">
    <property type="entry name" value="AAA+_ATPase"/>
</dbReference>
<dbReference type="InterPro" id="IPR003439">
    <property type="entry name" value="ABC_transporter-like_ATP-bd"/>
</dbReference>
<accession>A0A512ALH1</accession>
<dbReference type="Proteomes" id="UP000321464">
    <property type="component" value="Unassembled WGS sequence"/>
</dbReference>
<evidence type="ECO:0000256" key="3">
    <source>
        <dbReference type="ARBA" id="ARBA00022458"/>
    </source>
</evidence>